<dbReference type="CDD" id="cd06261">
    <property type="entry name" value="TM_PBP2"/>
    <property type="match status" value="1"/>
</dbReference>
<evidence type="ECO:0000256" key="2">
    <source>
        <dbReference type="ARBA" id="ARBA00022448"/>
    </source>
</evidence>
<evidence type="ECO:0000313" key="10">
    <source>
        <dbReference type="Proteomes" id="UP001589870"/>
    </source>
</evidence>
<keyword evidence="10" id="KW-1185">Reference proteome</keyword>
<proteinExistence type="predicted"/>
<evidence type="ECO:0000256" key="4">
    <source>
        <dbReference type="ARBA" id="ARBA00022692"/>
    </source>
</evidence>
<dbReference type="RefSeq" id="WP_394302476.1">
    <property type="nucleotide sequence ID" value="NZ_JBHMQT010000040.1"/>
</dbReference>
<evidence type="ECO:0000256" key="5">
    <source>
        <dbReference type="ARBA" id="ARBA00022989"/>
    </source>
</evidence>
<name>A0ABV6U923_9ACTN</name>
<protein>
    <submittedName>
        <fullName evidence="9">ABC transporter permease subunit</fullName>
    </submittedName>
</protein>
<gene>
    <name evidence="9" type="ORF">ACFHYQ_18855</name>
</gene>
<evidence type="ECO:0000259" key="8">
    <source>
        <dbReference type="Pfam" id="PF00528"/>
    </source>
</evidence>
<sequence>MLTPSGSGRLRIVRRHFLPHLAPHVALAAVLMMPHAIWHETALSFLGLGLPPHLASLGNMINDGSRSLLAGNWWASLVPGLSGWRPAEPSPWTWSGHRKTSWPAGCAAA</sequence>
<evidence type="ECO:0000256" key="7">
    <source>
        <dbReference type="SAM" id="MobiDB-lite"/>
    </source>
</evidence>
<dbReference type="Pfam" id="PF00528">
    <property type="entry name" value="BPD_transp_1"/>
    <property type="match status" value="1"/>
</dbReference>
<evidence type="ECO:0000256" key="3">
    <source>
        <dbReference type="ARBA" id="ARBA00022475"/>
    </source>
</evidence>
<dbReference type="Proteomes" id="UP001589870">
    <property type="component" value="Unassembled WGS sequence"/>
</dbReference>
<keyword evidence="2" id="KW-0813">Transport</keyword>
<keyword evidence="5" id="KW-1133">Transmembrane helix</keyword>
<dbReference type="PANTHER" id="PTHR43386">
    <property type="entry name" value="OLIGOPEPTIDE TRANSPORT SYSTEM PERMEASE PROTEIN APPC"/>
    <property type="match status" value="1"/>
</dbReference>
<evidence type="ECO:0000256" key="1">
    <source>
        <dbReference type="ARBA" id="ARBA00004651"/>
    </source>
</evidence>
<keyword evidence="6" id="KW-0472">Membrane</keyword>
<comment type="subcellular location">
    <subcellularLocation>
        <location evidence="1">Cell membrane</location>
        <topology evidence="1">Multi-pass membrane protein</topology>
    </subcellularLocation>
</comment>
<organism evidence="9 10">
    <name type="scientific">Sphaerimonospora cavernae</name>
    <dbReference type="NCBI Taxonomy" id="1740611"/>
    <lineage>
        <taxon>Bacteria</taxon>
        <taxon>Bacillati</taxon>
        <taxon>Actinomycetota</taxon>
        <taxon>Actinomycetes</taxon>
        <taxon>Streptosporangiales</taxon>
        <taxon>Streptosporangiaceae</taxon>
        <taxon>Sphaerimonospora</taxon>
    </lineage>
</organism>
<dbReference type="InterPro" id="IPR000515">
    <property type="entry name" value="MetI-like"/>
</dbReference>
<comment type="caution">
    <text evidence="9">The sequence shown here is derived from an EMBL/GenBank/DDBJ whole genome shotgun (WGS) entry which is preliminary data.</text>
</comment>
<accession>A0ABV6U923</accession>
<dbReference type="InterPro" id="IPR050366">
    <property type="entry name" value="BP-dependent_transpt_permease"/>
</dbReference>
<evidence type="ECO:0000256" key="6">
    <source>
        <dbReference type="ARBA" id="ARBA00023136"/>
    </source>
</evidence>
<keyword evidence="4" id="KW-0812">Transmembrane</keyword>
<feature type="domain" description="ABC transmembrane type-1" evidence="8">
    <location>
        <begin position="6"/>
        <end position="74"/>
    </location>
</feature>
<dbReference type="PANTHER" id="PTHR43386:SF23">
    <property type="entry name" value="ABC TRANSPORTER"/>
    <property type="match status" value="1"/>
</dbReference>
<feature type="region of interest" description="Disordered" evidence="7">
    <location>
        <begin position="88"/>
        <end position="109"/>
    </location>
</feature>
<dbReference type="InterPro" id="IPR035906">
    <property type="entry name" value="MetI-like_sf"/>
</dbReference>
<reference evidence="9 10" key="1">
    <citation type="submission" date="2024-09" db="EMBL/GenBank/DDBJ databases">
        <authorList>
            <person name="Sun Q."/>
            <person name="Mori K."/>
        </authorList>
    </citation>
    <scope>NUCLEOTIDE SEQUENCE [LARGE SCALE GENOMIC DNA]</scope>
    <source>
        <strain evidence="9 10">TBRC 1851</strain>
    </source>
</reference>
<dbReference type="EMBL" id="JBHMQT010000040">
    <property type="protein sequence ID" value="MFC0864356.1"/>
    <property type="molecule type" value="Genomic_DNA"/>
</dbReference>
<keyword evidence="3" id="KW-1003">Cell membrane</keyword>
<dbReference type="SUPFAM" id="SSF161098">
    <property type="entry name" value="MetI-like"/>
    <property type="match status" value="1"/>
</dbReference>
<evidence type="ECO:0000313" key="9">
    <source>
        <dbReference type="EMBL" id="MFC0864356.1"/>
    </source>
</evidence>